<evidence type="ECO:0000256" key="1">
    <source>
        <dbReference type="ARBA" id="ARBA00023015"/>
    </source>
</evidence>
<proteinExistence type="predicted"/>
<dbReference type="GO" id="GO:0003677">
    <property type="term" value="F:DNA binding"/>
    <property type="evidence" value="ECO:0007669"/>
    <property type="project" value="UniProtKB-KW"/>
</dbReference>
<dbReference type="InterPro" id="IPR039422">
    <property type="entry name" value="MarR/SlyA-like"/>
</dbReference>
<evidence type="ECO:0000256" key="2">
    <source>
        <dbReference type="ARBA" id="ARBA00023125"/>
    </source>
</evidence>
<dbReference type="SMART" id="SM00347">
    <property type="entry name" value="HTH_MARR"/>
    <property type="match status" value="1"/>
</dbReference>
<dbReference type="Gene3D" id="1.10.10.10">
    <property type="entry name" value="Winged helix-like DNA-binding domain superfamily/Winged helix DNA-binding domain"/>
    <property type="match status" value="1"/>
</dbReference>
<evidence type="ECO:0000313" key="5">
    <source>
        <dbReference type="EMBL" id="SFP94159.1"/>
    </source>
</evidence>
<evidence type="ECO:0000259" key="4">
    <source>
        <dbReference type="PROSITE" id="PS50995"/>
    </source>
</evidence>
<dbReference type="STRING" id="441119.SAMN04488047_12018"/>
<dbReference type="PROSITE" id="PS50995">
    <property type="entry name" value="HTH_MARR_2"/>
    <property type="match status" value="1"/>
</dbReference>
<dbReference type="PANTHER" id="PTHR33164:SF43">
    <property type="entry name" value="HTH-TYPE TRANSCRIPTIONAL REPRESSOR YETL"/>
    <property type="match status" value="1"/>
</dbReference>
<keyword evidence="2" id="KW-0238">DNA-binding</keyword>
<gene>
    <name evidence="5" type="ORF">SAMN04488047_12018</name>
</gene>
<dbReference type="Pfam" id="PF12802">
    <property type="entry name" value="MarR_2"/>
    <property type="match status" value="1"/>
</dbReference>
<organism evidence="5 6">
    <name type="scientific">Tranquillimonas alkanivorans</name>
    <dbReference type="NCBI Taxonomy" id="441119"/>
    <lineage>
        <taxon>Bacteria</taxon>
        <taxon>Pseudomonadati</taxon>
        <taxon>Pseudomonadota</taxon>
        <taxon>Alphaproteobacteria</taxon>
        <taxon>Rhodobacterales</taxon>
        <taxon>Roseobacteraceae</taxon>
        <taxon>Tranquillimonas</taxon>
    </lineage>
</organism>
<dbReference type="InterPro" id="IPR036390">
    <property type="entry name" value="WH_DNA-bd_sf"/>
</dbReference>
<dbReference type="AlphaFoldDB" id="A0A1I5UG44"/>
<dbReference type="InterPro" id="IPR036388">
    <property type="entry name" value="WH-like_DNA-bd_sf"/>
</dbReference>
<keyword evidence="6" id="KW-1185">Reference proteome</keyword>
<keyword evidence="1" id="KW-0805">Transcription regulation</keyword>
<dbReference type="PANTHER" id="PTHR33164">
    <property type="entry name" value="TRANSCRIPTIONAL REGULATOR, MARR FAMILY"/>
    <property type="match status" value="1"/>
</dbReference>
<keyword evidence="3" id="KW-0804">Transcription</keyword>
<dbReference type="GO" id="GO:0003700">
    <property type="term" value="F:DNA-binding transcription factor activity"/>
    <property type="evidence" value="ECO:0007669"/>
    <property type="project" value="InterPro"/>
</dbReference>
<reference evidence="5 6" key="1">
    <citation type="submission" date="2016-10" db="EMBL/GenBank/DDBJ databases">
        <authorList>
            <person name="de Groot N.N."/>
        </authorList>
    </citation>
    <scope>NUCLEOTIDE SEQUENCE [LARGE SCALE GENOMIC DNA]</scope>
    <source>
        <strain evidence="5 6">DSM 19547</strain>
    </source>
</reference>
<dbReference type="InterPro" id="IPR000835">
    <property type="entry name" value="HTH_MarR-typ"/>
</dbReference>
<dbReference type="PRINTS" id="PR00598">
    <property type="entry name" value="HTHMARR"/>
</dbReference>
<dbReference type="SUPFAM" id="SSF46785">
    <property type="entry name" value="Winged helix' DNA-binding domain"/>
    <property type="match status" value="1"/>
</dbReference>
<accession>A0A1I5UG44</accession>
<evidence type="ECO:0000256" key="3">
    <source>
        <dbReference type="ARBA" id="ARBA00023163"/>
    </source>
</evidence>
<dbReference type="GO" id="GO:0006950">
    <property type="term" value="P:response to stress"/>
    <property type="evidence" value="ECO:0007669"/>
    <property type="project" value="TreeGrafter"/>
</dbReference>
<dbReference type="EMBL" id="FOXA01000020">
    <property type="protein sequence ID" value="SFP94159.1"/>
    <property type="molecule type" value="Genomic_DNA"/>
</dbReference>
<evidence type="ECO:0000313" key="6">
    <source>
        <dbReference type="Proteomes" id="UP000199356"/>
    </source>
</evidence>
<dbReference type="OrthoDB" id="7063965at2"/>
<dbReference type="InterPro" id="IPR023187">
    <property type="entry name" value="Tscrpt_reg_MarR-type_CS"/>
</dbReference>
<name>A0A1I5UG44_9RHOB</name>
<protein>
    <submittedName>
        <fullName evidence="5">Transcriptional regulator, MarR family</fullName>
    </submittedName>
</protein>
<dbReference type="Proteomes" id="UP000199356">
    <property type="component" value="Unassembled WGS sequence"/>
</dbReference>
<feature type="domain" description="HTH marR-type" evidence="4">
    <location>
        <begin position="14"/>
        <end position="148"/>
    </location>
</feature>
<sequence length="150" mass="16861">MKTPAALSPLSKQRLRVWLRLLRAHQVIDTRVREGLRSDHGSTLPRFDVLAALDRHPDGLRMSELSAKLRVSNGNVTGIVERLASDGLIERVAIQGDRRATLVRLTPAGKDRFAGMAAEHERWIDEILSDYDEDELRTMNALLARIGEDD</sequence>
<dbReference type="PROSITE" id="PS01117">
    <property type="entry name" value="HTH_MARR_1"/>
    <property type="match status" value="1"/>
</dbReference>